<name>A0A0N5AB39_9BILA</name>
<organism evidence="4 5">
    <name type="scientific">Syphacia muris</name>
    <dbReference type="NCBI Taxonomy" id="451379"/>
    <lineage>
        <taxon>Eukaryota</taxon>
        <taxon>Metazoa</taxon>
        <taxon>Ecdysozoa</taxon>
        <taxon>Nematoda</taxon>
        <taxon>Chromadorea</taxon>
        <taxon>Rhabditida</taxon>
        <taxon>Spirurina</taxon>
        <taxon>Oxyuridomorpha</taxon>
        <taxon>Oxyuroidea</taxon>
        <taxon>Oxyuridae</taxon>
        <taxon>Syphacia</taxon>
    </lineage>
</organism>
<evidence type="ECO:0000256" key="1">
    <source>
        <dbReference type="SAM" id="MobiDB-lite"/>
    </source>
</evidence>
<evidence type="ECO:0000313" key="4">
    <source>
        <dbReference type="Proteomes" id="UP000046393"/>
    </source>
</evidence>
<sequence>MFSIEYDLKSDMYLPYPPAMTTTVMTPNFSQYNVPATQNLETLKDDSYSSESNCSRSKSVASAENFQMPRTSTYQQKSDSSFEDESRRKYRERRDKNNMAAKRSRLNRKEREQRMARQVAELERENAELRQQLAVYIQQLDILKKQCEQSFTPFTTYSALGTPSILRENSNNILPQQQQQQQQQQSHFMLLAEAEVSGTKFLKSPLSVVLAMCTSSEYFLLFILFPLVLFHRLQCFFPSSSVFQFPIPNSDLGH</sequence>
<keyword evidence="2" id="KW-1133">Transmembrane helix</keyword>
<proteinExistence type="predicted"/>
<feature type="domain" description="BZIP" evidence="3">
    <location>
        <begin position="87"/>
        <end position="150"/>
    </location>
</feature>
<dbReference type="SUPFAM" id="SSF57959">
    <property type="entry name" value="Leucine zipper domain"/>
    <property type="match status" value="1"/>
</dbReference>
<dbReference type="GO" id="GO:0003700">
    <property type="term" value="F:DNA-binding transcription factor activity"/>
    <property type="evidence" value="ECO:0007669"/>
    <property type="project" value="InterPro"/>
</dbReference>
<feature type="compositionally biased region" description="Polar residues" evidence="1">
    <location>
        <begin position="49"/>
        <end position="79"/>
    </location>
</feature>
<dbReference type="SMART" id="SM00338">
    <property type="entry name" value="BRLZ"/>
    <property type="match status" value="1"/>
</dbReference>
<evidence type="ECO:0000259" key="3">
    <source>
        <dbReference type="PROSITE" id="PS50217"/>
    </source>
</evidence>
<keyword evidence="4" id="KW-1185">Reference proteome</keyword>
<dbReference type="InterPro" id="IPR046347">
    <property type="entry name" value="bZIP_sf"/>
</dbReference>
<keyword evidence="2" id="KW-0472">Membrane</keyword>
<feature type="region of interest" description="Disordered" evidence="1">
    <location>
        <begin position="45"/>
        <end position="112"/>
    </location>
</feature>
<dbReference type="AlphaFoldDB" id="A0A0N5AB39"/>
<dbReference type="Pfam" id="PF07716">
    <property type="entry name" value="bZIP_2"/>
    <property type="match status" value="1"/>
</dbReference>
<dbReference type="InterPro" id="IPR004827">
    <property type="entry name" value="bZIP"/>
</dbReference>
<feature type="transmembrane region" description="Helical" evidence="2">
    <location>
        <begin position="206"/>
        <end position="230"/>
    </location>
</feature>
<dbReference type="STRING" id="451379.A0A0N5AB39"/>
<dbReference type="PROSITE" id="PS50217">
    <property type="entry name" value="BZIP"/>
    <property type="match status" value="1"/>
</dbReference>
<accession>A0A0N5AB39</accession>
<evidence type="ECO:0000313" key="5">
    <source>
        <dbReference type="WBParaSite" id="SMUV_0000136501-mRNA-1"/>
    </source>
</evidence>
<protein>
    <submittedName>
        <fullName evidence="5">BZIP domain-containing protein</fullName>
    </submittedName>
</protein>
<evidence type="ECO:0000256" key="2">
    <source>
        <dbReference type="SAM" id="Phobius"/>
    </source>
</evidence>
<dbReference type="CDD" id="cd14695">
    <property type="entry name" value="bZIP_HLF"/>
    <property type="match status" value="1"/>
</dbReference>
<dbReference type="WBParaSite" id="SMUV_0000136501-mRNA-1">
    <property type="protein sequence ID" value="SMUV_0000136501-mRNA-1"/>
    <property type="gene ID" value="SMUV_0000136501"/>
</dbReference>
<dbReference type="Proteomes" id="UP000046393">
    <property type="component" value="Unplaced"/>
</dbReference>
<feature type="compositionally biased region" description="Basic and acidic residues" evidence="1">
    <location>
        <begin position="84"/>
        <end position="97"/>
    </location>
</feature>
<keyword evidence="2" id="KW-0812">Transmembrane</keyword>
<dbReference type="Gene3D" id="1.20.5.170">
    <property type="match status" value="1"/>
</dbReference>
<reference evidence="5" key="1">
    <citation type="submission" date="2017-02" db="UniProtKB">
        <authorList>
            <consortium name="WormBaseParasite"/>
        </authorList>
    </citation>
    <scope>IDENTIFICATION</scope>
</reference>